<dbReference type="EMBL" id="CM023481">
    <property type="protein sequence ID" value="KAH6947218.1"/>
    <property type="molecule type" value="Genomic_DNA"/>
</dbReference>
<gene>
    <name evidence="1" type="ORF">HPB50_017604</name>
</gene>
<evidence type="ECO:0000313" key="1">
    <source>
        <dbReference type="EMBL" id="KAH6947218.1"/>
    </source>
</evidence>
<accession>A0ACB7TJH5</accession>
<reference evidence="1" key="1">
    <citation type="submission" date="2020-05" db="EMBL/GenBank/DDBJ databases">
        <title>Large-scale comparative analyses of tick genomes elucidate their genetic diversity and vector capacities.</title>
        <authorList>
            <person name="Jia N."/>
            <person name="Wang J."/>
            <person name="Shi W."/>
            <person name="Du L."/>
            <person name="Sun Y."/>
            <person name="Zhan W."/>
            <person name="Jiang J."/>
            <person name="Wang Q."/>
            <person name="Zhang B."/>
            <person name="Ji P."/>
            <person name="Sakyi L.B."/>
            <person name="Cui X."/>
            <person name="Yuan T."/>
            <person name="Jiang B."/>
            <person name="Yang W."/>
            <person name="Lam T.T.-Y."/>
            <person name="Chang Q."/>
            <person name="Ding S."/>
            <person name="Wang X."/>
            <person name="Zhu J."/>
            <person name="Ruan X."/>
            <person name="Zhao L."/>
            <person name="Wei J."/>
            <person name="Que T."/>
            <person name="Du C."/>
            <person name="Cheng J."/>
            <person name="Dai P."/>
            <person name="Han X."/>
            <person name="Huang E."/>
            <person name="Gao Y."/>
            <person name="Liu J."/>
            <person name="Shao H."/>
            <person name="Ye R."/>
            <person name="Li L."/>
            <person name="Wei W."/>
            <person name="Wang X."/>
            <person name="Wang C."/>
            <person name="Yang T."/>
            <person name="Huo Q."/>
            <person name="Li W."/>
            <person name="Guo W."/>
            <person name="Chen H."/>
            <person name="Zhou L."/>
            <person name="Ni X."/>
            <person name="Tian J."/>
            <person name="Zhou Y."/>
            <person name="Sheng Y."/>
            <person name="Liu T."/>
            <person name="Pan Y."/>
            <person name="Xia L."/>
            <person name="Li J."/>
            <person name="Zhao F."/>
            <person name="Cao W."/>
        </authorList>
    </citation>
    <scope>NUCLEOTIDE SEQUENCE</scope>
    <source>
        <strain evidence="1">Hyas-2018</strain>
    </source>
</reference>
<comment type="caution">
    <text evidence="1">The sequence shown here is derived from an EMBL/GenBank/DDBJ whole genome shotgun (WGS) entry which is preliminary data.</text>
</comment>
<protein>
    <submittedName>
        <fullName evidence="1">Uncharacterized protein</fullName>
    </submittedName>
</protein>
<name>A0ACB7TJH5_HYAAI</name>
<proteinExistence type="predicted"/>
<organism evidence="1 2">
    <name type="scientific">Hyalomma asiaticum</name>
    <name type="common">Tick</name>
    <dbReference type="NCBI Taxonomy" id="266040"/>
    <lineage>
        <taxon>Eukaryota</taxon>
        <taxon>Metazoa</taxon>
        <taxon>Ecdysozoa</taxon>
        <taxon>Arthropoda</taxon>
        <taxon>Chelicerata</taxon>
        <taxon>Arachnida</taxon>
        <taxon>Acari</taxon>
        <taxon>Parasitiformes</taxon>
        <taxon>Ixodida</taxon>
        <taxon>Ixodoidea</taxon>
        <taxon>Ixodidae</taxon>
        <taxon>Hyalomminae</taxon>
        <taxon>Hyalomma</taxon>
    </lineage>
</organism>
<dbReference type="Proteomes" id="UP000821845">
    <property type="component" value="Chromosome 1"/>
</dbReference>
<keyword evidence="2" id="KW-1185">Reference proteome</keyword>
<sequence length="428" mass="49536">MSMGASSLGVGTQLYVRRLGRLVQQWLTRYWIWVVATMLMVISLGGTEVVLYRIAYMLLFLFFILVFQVSYQLWIKVMYGFWLTVIIYSMLVLILIYTYQFEKFPYYWEAYLHIPQEIQKDIGLEVYQSDPGTLFLKLLTPTFFLIITIIQLHYFHQEFIKLNEDNYRNQPSSHEEDADVTDERPHPTVAPPSQTVDVAIPVEVAPPVEAPSPPRRHSDAENSDEVATPATVVPRTAKTSQSQLPEVAVSPKIVVVALPFRWMQLFLTHCCSMWASMLLLAKMIYQLNFVDRYGWATNCSSVTGFDGNATEFPAPFNSTIDNRIWIGFQKTTNLTSYCKGYIMLIVVFSAHAMVRYRQRFYRARHQLPEPRPGVVFIQANRSNADDGIKQCLMYLLNYFFYKFGVEVSGYFTFLVFSNDIHVKRSVSF</sequence>
<evidence type="ECO:0000313" key="2">
    <source>
        <dbReference type="Proteomes" id="UP000821845"/>
    </source>
</evidence>